<evidence type="ECO:0000259" key="4">
    <source>
        <dbReference type="SMART" id="SM00421"/>
    </source>
</evidence>
<accession>A0AAX3ZCD6</accession>
<dbReference type="PANTHER" id="PTHR16305:SF35">
    <property type="entry name" value="TRANSCRIPTIONAL ACTIVATOR DOMAIN"/>
    <property type="match status" value="1"/>
</dbReference>
<name>A0AAX3ZCD6_STRRO</name>
<proteinExistence type="predicted"/>
<dbReference type="InterPro" id="IPR000792">
    <property type="entry name" value="Tscrpt_reg_LuxR_C"/>
</dbReference>
<feature type="domain" description="HTH luxR-type" evidence="4">
    <location>
        <begin position="937"/>
        <end position="994"/>
    </location>
</feature>
<keyword evidence="1" id="KW-0547">Nucleotide-binding</keyword>
<dbReference type="RefSeq" id="WP_306691475.1">
    <property type="nucleotide sequence ID" value="NZ_CP121271.1"/>
</dbReference>
<dbReference type="PANTHER" id="PTHR16305">
    <property type="entry name" value="TESTICULAR SOLUBLE ADENYLYL CYCLASE"/>
    <property type="match status" value="1"/>
</dbReference>
<dbReference type="EMBL" id="CP121271">
    <property type="protein sequence ID" value="WMC84294.1"/>
    <property type="molecule type" value="Genomic_DNA"/>
</dbReference>
<evidence type="ECO:0000256" key="1">
    <source>
        <dbReference type="ARBA" id="ARBA00022741"/>
    </source>
</evidence>
<feature type="region of interest" description="Disordered" evidence="3">
    <location>
        <begin position="892"/>
        <end position="940"/>
    </location>
</feature>
<dbReference type="Pfam" id="PF00196">
    <property type="entry name" value="GerE"/>
    <property type="match status" value="1"/>
</dbReference>
<evidence type="ECO:0000256" key="2">
    <source>
        <dbReference type="ARBA" id="ARBA00022840"/>
    </source>
</evidence>
<dbReference type="SMART" id="SM00421">
    <property type="entry name" value="HTH_LUXR"/>
    <property type="match status" value="1"/>
</dbReference>
<protein>
    <submittedName>
        <fullName evidence="5">AAA family ATPase</fullName>
    </submittedName>
</protein>
<dbReference type="GO" id="GO:0005737">
    <property type="term" value="C:cytoplasm"/>
    <property type="evidence" value="ECO:0007669"/>
    <property type="project" value="TreeGrafter"/>
</dbReference>
<feature type="compositionally biased region" description="Low complexity" evidence="3">
    <location>
        <begin position="475"/>
        <end position="497"/>
    </location>
</feature>
<dbReference type="GeneID" id="90940648"/>
<dbReference type="InterPro" id="IPR036388">
    <property type="entry name" value="WH-like_DNA-bd_sf"/>
</dbReference>
<evidence type="ECO:0000313" key="5">
    <source>
        <dbReference type="EMBL" id="WMC84294.1"/>
    </source>
</evidence>
<keyword evidence="2" id="KW-0067">ATP-binding</keyword>
<dbReference type="InterPro" id="IPR016032">
    <property type="entry name" value="Sig_transdc_resp-reg_C-effctor"/>
</dbReference>
<sequence>MAPPDLPLFERDREQAVLSAVIGELRSGRPALVTVTGEPGLGQNELLRWAAGQARDRGVHVLAARATSAEHELRYGVVAQLLAPEDRDIATRLFVAPQRPGGLPGLNHLLTACHDRPTLLVVQDVQWLDPASLRWLEALARRLPRAPLALLTSTTGTAIDRPEWSVGTPLTGLASTIELALPPLTTSGVSAAVRTVCGVPGDTDFTHALAQATRGVPAVVHEVLLRFTRIGCAPRAEHVEHLRALTAEVVGDHAAQALSELRDPVAVDVLRALAVCGDLLDFPLVCTLAGLHPVPEARLRATLMASGLLTPRDGSPPGHDAVVRARILEEMPAADRADLYARAARLAQRVAVADQGIAELLLRARPVGAPWAVATLRRGFAAALRSGRRDRATAYLARALDEPLRSEERARVELQLASVQMVTAPTAAERRLHGLIRSTGTGTGLRSQAVDLCLLGGDTRAARLAQPTGPGTLGDPAPCDADVPAPRRGSGTGSPPGRRARAVAGDATAPRGGNTSDPSHRDGSDEHPERTATADNDATVSERDELATVGDRHELATVSERHELIALLRVARFLRHEETCPGVPPAPALPEHSHSPAVAGVRAWEHAMAGVHLEASRRLARAAFAPDPGGRPPLVTPRLFACRALFLTDDGDEAEAHLATLLNEAHRQRAAIAIAHVLAVRADLHLRHGRPDAAARDLAAAEAELPPARLHPLFVPYWASLNLVADLQNGRPDRAREIAARPVPSLSEECATSAYLLFARGVLARSEDDPQRARAYFRACGRWLLHYGCVNPAVLPWRSLAAEAAHALGDDAEALRLTREEVRLAARWGTRSALGRAELGLAVVIRENRTEHFRAAVATLSESPARTDYTRAVLELASAESAEAERRTALALTSRRASTAGGVAPGRLPGFSQAPPAPAGVPPGRGAAPHPRPPAGWPALSPAEHETALLAASGLANREIATTLSVTTRAVELRLSGVYRKLRIRGREELRALRYGPEGG</sequence>
<feature type="region of interest" description="Disordered" evidence="3">
    <location>
        <begin position="464"/>
        <end position="548"/>
    </location>
</feature>
<dbReference type="GO" id="GO:0006355">
    <property type="term" value="P:regulation of DNA-templated transcription"/>
    <property type="evidence" value="ECO:0007669"/>
    <property type="project" value="InterPro"/>
</dbReference>
<dbReference type="SUPFAM" id="SSF46894">
    <property type="entry name" value="C-terminal effector domain of the bipartite response regulators"/>
    <property type="match status" value="1"/>
</dbReference>
<dbReference type="Proteomes" id="UP001231701">
    <property type="component" value="Chromosome"/>
</dbReference>
<dbReference type="Gene3D" id="1.10.10.10">
    <property type="entry name" value="Winged helix-like DNA-binding domain superfamily/Winged helix DNA-binding domain"/>
    <property type="match status" value="1"/>
</dbReference>
<dbReference type="InterPro" id="IPR041664">
    <property type="entry name" value="AAA_16"/>
</dbReference>
<evidence type="ECO:0000313" key="6">
    <source>
        <dbReference type="Proteomes" id="UP001231701"/>
    </source>
</evidence>
<dbReference type="GO" id="GO:0004016">
    <property type="term" value="F:adenylate cyclase activity"/>
    <property type="evidence" value="ECO:0007669"/>
    <property type="project" value="TreeGrafter"/>
</dbReference>
<dbReference type="GO" id="GO:0005524">
    <property type="term" value="F:ATP binding"/>
    <property type="evidence" value="ECO:0007669"/>
    <property type="project" value="UniProtKB-KW"/>
</dbReference>
<reference evidence="5" key="1">
    <citation type="submission" date="2023-03" db="EMBL/GenBank/DDBJ databases">
        <title>Borrelidin-producing and root-colonizing Streptomyces rochei is a potent biopesticide for soil-borne oomycete-caused plant diseases.</title>
        <authorList>
            <person name="Zhou D."/>
            <person name="Wang X."/>
            <person name="Navarro-Munoz J.C."/>
            <person name="Li W."/>
            <person name="Li J."/>
            <person name="Jiu M."/>
            <person name="Deng S."/>
            <person name="Ye Y."/>
            <person name="Daly P."/>
            <person name="Wei L."/>
        </authorList>
    </citation>
    <scope>NUCLEOTIDE SEQUENCE</scope>
    <source>
        <strain evidence="5">JK1</strain>
    </source>
</reference>
<feature type="compositionally biased region" description="Basic and acidic residues" evidence="3">
    <location>
        <begin position="518"/>
        <end position="532"/>
    </location>
</feature>
<organism evidence="5 6">
    <name type="scientific">Streptomyces rochei</name>
    <name type="common">Streptomyces parvullus</name>
    <dbReference type="NCBI Taxonomy" id="1928"/>
    <lineage>
        <taxon>Bacteria</taxon>
        <taxon>Bacillati</taxon>
        <taxon>Actinomycetota</taxon>
        <taxon>Actinomycetes</taxon>
        <taxon>Kitasatosporales</taxon>
        <taxon>Streptomycetaceae</taxon>
        <taxon>Streptomyces</taxon>
        <taxon>Streptomyces rochei group</taxon>
    </lineage>
</organism>
<gene>
    <name evidence="5" type="ORF">P7W03_01445</name>
</gene>
<dbReference type="Pfam" id="PF13191">
    <property type="entry name" value="AAA_16"/>
    <property type="match status" value="1"/>
</dbReference>
<dbReference type="AlphaFoldDB" id="A0AAX3ZCD6"/>
<evidence type="ECO:0000256" key="3">
    <source>
        <dbReference type="SAM" id="MobiDB-lite"/>
    </source>
</evidence>
<dbReference type="GO" id="GO:0003677">
    <property type="term" value="F:DNA binding"/>
    <property type="evidence" value="ECO:0007669"/>
    <property type="project" value="InterPro"/>
</dbReference>